<dbReference type="AlphaFoldDB" id="A0A4Y7IJZ3"/>
<reference evidence="1 2" key="1">
    <citation type="journal article" date="2018" name="Science">
        <title>The opium poppy genome and morphinan production.</title>
        <authorList>
            <person name="Guo L."/>
            <person name="Winzer T."/>
            <person name="Yang X."/>
            <person name="Li Y."/>
            <person name="Ning Z."/>
            <person name="He Z."/>
            <person name="Teodor R."/>
            <person name="Lu Y."/>
            <person name="Bowser T.A."/>
            <person name="Graham I.A."/>
            <person name="Ye K."/>
        </authorList>
    </citation>
    <scope>NUCLEOTIDE SEQUENCE [LARGE SCALE GENOMIC DNA]</scope>
    <source>
        <strain evidence="2">cv. HN1</strain>
        <tissue evidence="1">Leaves</tissue>
    </source>
</reference>
<sequence length="99" mass="11459">TYLERGFQKNRLRLHRKTIRLRRVKSRATWQNYGPLKKFFEGFNLGDPKYVKQKKCGQQQDQHNDISSQILSELNPSVSSWPPWLSCSPSGRGGKLLAA</sequence>
<keyword evidence="2" id="KW-1185">Reference proteome</keyword>
<name>A0A4Y7IJZ3_PAPSO</name>
<protein>
    <submittedName>
        <fullName evidence="1">Uncharacterized protein</fullName>
    </submittedName>
</protein>
<gene>
    <name evidence="1" type="ORF">C5167_041006</name>
</gene>
<dbReference type="EMBL" id="CM010715">
    <property type="protein sequence ID" value="RZC48042.1"/>
    <property type="molecule type" value="Genomic_DNA"/>
</dbReference>
<organism evidence="1 2">
    <name type="scientific">Papaver somniferum</name>
    <name type="common">Opium poppy</name>
    <dbReference type="NCBI Taxonomy" id="3469"/>
    <lineage>
        <taxon>Eukaryota</taxon>
        <taxon>Viridiplantae</taxon>
        <taxon>Streptophyta</taxon>
        <taxon>Embryophyta</taxon>
        <taxon>Tracheophyta</taxon>
        <taxon>Spermatophyta</taxon>
        <taxon>Magnoliopsida</taxon>
        <taxon>Ranunculales</taxon>
        <taxon>Papaveraceae</taxon>
        <taxon>Papaveroideae</taxon>
        <taxon>Papaver</taxon>
    </lineage>
</organism>
<dbReference type="Proteomes" id="UP000316621">
    <property type="component" value="Chromosome 1"/>
</dbReference>
<dbReference type="Gramene" id="RZC48042">
    <property type="protein sequence ID" value="RZC48042"/>
    <property type="gene ID" value="C5167_041006"/>
</dbReference>
<proteinExistence type="predicted"/>
<feature type="non-terminal residue" evidence="1">
    <location>
        <position position="1"/>
    </location>
</feature>
<evidence type="ECO:0000313" key="2">
    <source>
        <dbReference type="Proteomes" id="UP000316621"/>
    </source>
</evidence>
<accession>A0A4Y7IJZ3</accession>
<evidence type="ECO:0000313" key="1">
    <source>
        <dbReference type="EMBL" id="RZC48042.1"/>
    </source>
</evidence>